<dbReference type="Gene3D" id="1.25.40.10">
    <property type="entry name" value="Tetratricopeptide repeat domain"/>
    <property type="match status" value="2"/>
</dbReference>
<dbReference type="InterPro" id="IPR029071">
    <property type="entry name" value="Ubiquitin-like_domsf"/>
</dbReference>
<feature type="repeat" description="ANK" evidence="1">
    <location>
        <begin position="920"/>
        <end position="952"/>
    </location>
</feature>
<dbReference type="InterPro" id="IPR036770">
    <property type="entry name" value="Ankyrin_rpt-contain_sf"/>
</dbReference>
<dbReference type="Pfam" id="PF12796">
    <property type="entry name" value="Ank_2"/>
    <property type="match status" value="3"/>
</dbReference>
<dbReference type="PROSITE" id="PS50053">
    <property type="entry name" value="UBIQUITIN_2"/>
    <property type="match status" value="1"/>
</dbReference>
<dbReference type="HOGENOM" id="CLU_264669_0_0_1"/>
<feature type="repeat" description="ANK" evidence="1">
    <location>
        <begin position="250"/>
        <end position="283"/>
    </location>
</feature>
<dbReference type="Gene3D" id="3.10.20.90">
    <property type="entry name" value="Phosphatidylinositol 3-kinase Catalytic Subunit, Chain A, domain 1"/>
    <property type="match status" value="1"/>
</dbReference>
<evidence type="ECO:0000313" key="4">
    <source>
        <dbReference type="Proteomes" id="UP000026962"/>
    </source>
</evidence>
<reference evidence="3" key="1">
    <citation type="submission" date="2015-04" db="UniProtKB">
        <authorList>
            <consortium name="EnsemblPlants"/>
        </authorList>
    </citation>
    <scope>IDENTIFICATION</scope>
</reference>
<dbReference type="STRING" id="4537.A0A0E0JER3"/>
<dbReference type="Pfam" id="PF13857">
    <property type="entry name" value="Ank_5"/>
    <property type="match status" value="1"/>
</dbReference>
<dbReference type="InterPro" id="IPR000626">
    <property type="entry name" value="Ubiquitin-like_dom"/>
</dbReference>
<dbReference type="eggNOG" id="KOG0548">
    <property type="taxonomic scope" value="Eukaryota"/>
</dbReference>
<dbReference type="SUPFAM" id="SSF48403">
    <property type="entry name" value="Ankyrin repeat"/>
    <property type="match status" value="2"/>
</dbReference>
<organism evidence="3">
    <name type="scientific">Oryza punctata</name>
    <name type="common">Red rice</name>
    <dbReference type="NCBI Taxonomy" id="4537"/>
    <lineage>
        <taxon>Eukaryota</taxon>
        <taxon>Viridiplantae</taxon>
        <taxon>Streptophyta</taxon>
        <taxon>Embryophyta</taxon>
        <taxon>Tracheophyta</taxon>
        <taxon>Spermatophyta</taxon>
        <taxon>Magnoliopsida</taxon>
        <taxon>Liliopsida</taxon>
        <taxon>Poales</taxon>
        <taxon>Poaceae</taxon>
        <taxon>BOP clade</taxon>
        <taxon>Oryzoideae</taxon>
        <taxon>Oryzeae</taxon>
        <taxon>Oryzinae</taxon>
        <taxon>Oryza</taxon>
    </lineage>
</organism>
<dbReference type="Gene3D" id="1.25.40.20">
    <property type="entry name" value="Ankyrin repeat-containing domain"/>
    <property type="match status" value="4"/>
</dbReference>
<dbReference type="InterPro" id="IPR019734">
    <property type="entry name" value="TPR_rpt"/>
</dbReference>
<sequence>MAPPPMPPPPFFYLSPTDFCPRTSSNLLVGSAPLFGLLLTATSLALYAGASTLLRAAFHGNLGRLKGCVLFSAASIPPDRCAIKRLGIEKGKAQVAVLALNNDGIGLLHAAACQGHLNVCKFLVDELGSDVNIAGAEGLTPFMAAAESGDVPTVEYFLDHGGDVTKTDDKRCPVLHHAAAIGCCKVREFLLSKGVPVDIDCGLGTPLFHAANNGKDKALKILLDHQADVSKYYIAQCFSRAGADVNGKGTLVSPLMFAASQGGYTNFIKFLLKAGANPNIPDDLGWLPVEHAALRDFREEVEMLFRVTSPIPNVPECSVNGIIPNSKLDHVPTTVLYANWRICRLLMGDDEDALSDGNRCRMMRPNWAKAFYRWGAGHMLLKDMDFKDEHYEKPTKTYGDKSPNVSSVMIKTQVFVKHPHGTLSLQIDTNKDVEFLREKVEQRMQLDVSGYFFTYDLSTLEAEKPLSSYGIEKDSNICMRARLRGGRRSHGGRKLHHRKKFHGRRKSKTLSQFFLKHGEQFLRTVKLPDGSTSVELTELGCSILSSLIHLFTTVFVAGKSWNGIFDMDSFKVVRGRVRIKKKPWKKLKSHRLQHDCTELASMIRVMFVQKNGHPPYLLHLLQMLDALAVDIFTVEHQLAFDLHMSLFLSLNRVNLVYQIKRNYDGWHEDEKQRFRVVANKCMLPVNLINDLMYVPLFHDVIVEGQRISITYNSNGMGAFHLVRNYNTDATQHSWIDLFVDSTYEDYQWFECNNGVELMVPKYLGDFLAEVMVMFIQEKFDIIYTLMTCSALEPYISDLSSGSSSSISRCYDATIIKGDPESSSLLAARPAMAAPFVYCRPTDDGTSGSALLRAAFDGNLGRLKGIIKSLGIEKGKTQDAVLALNKHGIGMLHAAACQGHLNVCKFLVEELGSDMNIAGKEGITPFMAAAESGDVPTVEYFLDHGGDVTKADVRGCTVLHHAAGTGCCKVTEFLLAKGVPVDIDCGLGTPLFHAANNAKDKTLKILLDHKADPNVIVNNGAGSPLMSSLIYRSLKCMKLLIKAGADVNGKGTVVTPLILAASQGGYTNFIQFLLKAGANPNIPDDLGWLPIEHAALRDCREEVEMLFPLTSPIPNVPNWSVNGIIAHAKVKNTKPMDQHQKESRKVLLKAQADLVFKQKNYDAAAKIYDLALAHGPTAVLYANRSICRLLMGDGEGALSDAYRCRMMRPNWAKACYRQGAAHMLLKEYKHACDALTDAQKLDAGSVEIERELRYLLFRLSMSSK</sequence>
<dbReference type="Gramene" id="OPUNC01G04670.1">
    <property type="protein sequence ID" value="OPUNC01G04670.1"/>
    <property type="gene ID" value="OPUNC01G04670"/>
</dbReference>
<feature type="repeat" description="ANK" evidence="1">
    <location>
        <begin position="137"/>
        <end position="169"/>
    </location>
</feature>
<dbReference type="SUPFAM" id="SSF54236">
    <property type="entry name" value="Ubiquitin-like"/>
    <property type="match status" value="1"/>
</dbReference>
<name>A0A0E0JER3_ORYPU</name>
<dbReference type="Proteomes" id="UP000026962">
    <property type="component" value="Chromosome 1"/>
</dbReference>
<dbReference type="InterPro" id="IPR011990">
    <property type="entry name" value="TPR-like_helical_dom_sf"/>
</dbReference>
<dbReference type="SMART" id="SM00028">
    <property type="entry name" value="TPR"/>
    <property type="match status" value="2"/>
</dbReference>
<evidence type="ECO:0000256" key="1">
    <source>
        <dbReference type="PROSITE-ProRule" id="PRU00023"/>
    </source>
</evidence>
<evidence type="ECO:0000259" key="2">
    <source>
        <dbReference type="PROSITE" id="PS50053"/>
    </source>
</evidence>
<dbReference type="PROSITE" id="PS50088">
    <property type="entry name" value="ANK_REPEAT"/>
    <property type="match status" value="4"/>
</dbReference>
<dbReference type="PANTHER" id="PTHR46224">
    <property type="entry name" value="ANKYRIN REPEAT FAMILY PROTEIN"/>
    <property type="match status" value="1"/>
</dbReference>
<dbReference type="PROSITE" id="PS50297">
    <property type="entry name" value="ANK_REP_REGION"/>
    <property type="match status" value="4"/>
</dbReference>
<feature type="repeat" description="ANK" evidence="1">
    <location>
        <begin position="1051"/>
        <end position="1084"/>
    </location>
</feature>
<dbReference type="AlphaFoldDB" id="A0A0E0JER3"/>
<dbReference type="EnsemblPlants" id="OPUNC01G04670.1">
    <property type="protein sequence ID" value="OPUNC01G04670.1"/>
    <property type="gene ID" value="OPUNC01G04670"/>
</dbReference>
<accession>A0A0E0JER3</accession>
<protein>
    <recommendedName>
        <fullName evidence="2">Ubiquitin-like domain-containing protein</fullName>
    </recommendedName>
</protein>
<dbReference type="InterPro" id="IPR002110">
    <property type="entry name" value="Ankyrin_rpt"/>
</dbReference>
<dbReference type="PANTHER" id="PTHR46224:SF10">
    <property type="entry name" value="OS01G0189100 PROTEIN"/>
    <property type="match status" value="1"/>
</dbReference>
<dbReference type="SUPFAM" id="SSF48452">
    <property type="entry name" value="TPR-like"/>
    <property type="match status" value="2"/>
</dbReference>
<reference evidence="3" key="2">
    <citation type="submission" date="2018-05" db="EMBL/GenBank/DDBJ databases">
        <title>OpunRS2 (Oryza punctata Reference Sequence Version 2).</title>
        <authorList>
            <person name="Zhang J."/>
            <person name="Kudrna D."/>
            <person name="Lee S."/>
            <person name="Talag J."/>
            <person name="Welchert J."/>
            <person name="Wing R.A."/>
        </authorList>
    </citation>
    <scope>NUCLEOTIDE SEQUENCE [LARGE SCALE GENOMIC DNA]</scope>
</reference>
<dbReference type="SMART" id="SM00248">
    <property type="entry name" value="ANK"/>
    <property type="match status" value="11"/>
</dbReference>
<feature type="domain" description="Ubiquitin-like" evidence="2">
    <location>
        <begin position="412"/>
        <end position="486"/>
    </location>
</feature>
<proteinExistence type="predicted"/>
<dbReference type="eggNOG" id="KOG0504">
    <property type="taxonomic scope" value="Eukaryota"/>
</dbReference>
<dbReference type="Pfam" id="PF00023">
    <property type="entry name" value="Ank"/>
    <property type="match status" value="1"/>
</dbReference>
<keyword evidence="4" id="KW-1185">Reference proteome</keyword>
<evidence type="ECO:0000313" key="3">
    <source>
        <dbReference type="EnsemblPlants" id="OPUNC01G04670.1"/>
    </source>
</evidence>
<keyword evidence="1" id="KW-0040">ANK repeat</keyword>
<dbReference type="InterPro" id="IPR051616">
    <property type="entry name" value="Cul2-RING_E3_ligase_SR"/>
</dbReference>